<dbReference type="Proteomes" id="UP000190648">
    <property type="component" value="Unassembled WGS sequence"/>
</dbReference>
<organism evidence="2 3">
    <name type="scientific">Patagioenas fasciata monilis</name>
    <dbReference type="NCBI Taxonomy" id="372326"/>
    <lineage>
        <taxon>Eukaryota</taxon>
        <taxon>Metazoa</taxon>
        <taxon>Chordata</taxon>
        <taxon>Craniata</taxon>
        <taxon>Vertebrata</taxon>
        <taxon>Euteleostomi</taxon>
        <taxon>Archelosauria</taxon>
        <taxon>Archosauria</taxon>
        <taxon>Dinosauria</taxon>
        <taxon>Saurischia</taxon>
        <taxon>Theropoda</taxon>
        <taxon>Coelurosauria</taxon>
        <taxon>Aves</taxon>
        <taxon>Neognathae</taxon>
        <taxon>Neoaves</taxon>
        <taxon>Columbimorphae</taxon>
        <taxon>Columbiformes</taxon>
        <taxon>Columbidae</taxon>
        <taxon>Patagioenas</taxon>
    </lineage>
</organism>
<evidence type="ECO:0000313" key="3">
    <source>
        <dbReference type="Proteomes" id="UP000190648"/>
    </source>
</evidence>
<name>A0A1V4J4S5_PATFA</name>
<dbReference type="AlphaFoldDB" id="A0A1V4J4S5"/>
<evidence type="ECO:0000256" key="1">
    <source>
        <dbReference type="SAM" id="MobiDB-lite"/>
    </source>
</evidence>
<gene>
    <name evidence="2" type="ORF">AV530_016790</name>
</gene>
<reference evidence="2 3" key="1">
    <citation type="submission" date="2016-02" db="EMBL/GenBank/DDBJ databases">
        <title>Band-tailed pigeon sequencing and assembly.</title>
        <authorList>
            <person name="Soares A.E."/>
            <person name="Novak B.J."/>
            <person name="Rice E.S."/>
            <person name="O'Connell B."/>
            <person name="Chang D."/>
            <person name="Weber S."/>
            <person name="Shapiro B."/>
        </authorList>
    </citation>
    <scope>NUCLEOTIDE SEQUENCE [LARGE SCALE GENOMIC DNA]</scope>
    <source>
        <strain evidence="2">BTP2013</strain>
        <tissue evidence="2">Blood</tissue>
    </source>
</reference>
<feature type="compositionally biased region" description="Basic residues" evidence="1">
    <location>
        <begin position="88"/>
        <end position="109"/>
    </location>
</feature>
<keyword evidence="3" id="KW-1185">Reference proteome</keyword>
<dbReference type="EMBL" id="LSYS01009367">
    <property type="protein sequence ID" value="OPJ66807.1"/>
    <property type="molecule type" value="Genomic_DNA"/>
</dbReference>
<protein>
    <submittedName>
        <fullName evidence="2">Uncharacterized protein</fullName>
    </submittedName>
</protein>
<proteinExistence type="predicted"/>
<feature type="region of interest" description="Disordered" evidence="1">
    <location>
        <begin position="79"/>
        <end position="109"/>
    </location>
</feature>
<evidence type="ECO:0000313" key="2">
    <source>
        <dbReference type="EMBL" id="OPJ66807.1"/>
    </source>
</evidence>
<comment type="caution">
    <text evidence="2">The sequence shown here is derived from an EMBL/GenBank/DDBJ whole genome shotgun (WGS) entry which is preliminary data.</text>
</comment>
<accession>A0A1V4J4S5</accession>
<sequence length="109" mass="12223">MLELLPVSGDGRSAAAASLDAGHPLACCGTHRLCFALKKLPPDSFEREQKIAVKTIASIFTIPHMWLRNMVLFLAREPSPHPEVPNMSRRRSAIIPSRRVRKQRQRNGN</sequence>